<evidence type="ECO:0000313" key="6">
    <source>
        <dbReference type="Proteomes" id="UP000257045"/>
    </source>
</evidence>
<dbReference type="OrthoDB" id="25954at2"/>
<dbReference type="EMBL" id="NXLV01000020">
    <property type="protein sequence ID" value="RDU68997.1"/>
    <property type="molecule type" value="Genomic_DNA"/>
</dbReference>
<dbReference type="CDD" id="cd08916">
    <property type="entry name" value="TrHb3_P"/>
    <property type="match status" value="1"/>
</dbReference>
<dbReference type="GO" id="GO:0020037">
    <property type="term" value="F:heme binding"/>
    <property type="evidence" value="ECO:0007669"/>
    <property type="project" value="InterPro"/>
</dbReference>
<dbReference type="Pfam" id="PF01152">
    <property type="entry name" value="Bac_globin"/>
    <property type="match status" value="1"/>
</dbReference>
<evidence type="ECO:0000313" key="5">
    <source>
        <dbReference type="EMBL" id="RDU68997.1"/>
    </source>
</evidence>
<evidence type="ECO:0000256" key="4">
    <source>
        <dbReference type="ARBA" id="ARBA00023004"/>
    </source>
</evidence>
<keyword evidence="4" id="KW-0408">Iron</keyword>
<reference evidence="5 6" key="1">
    <citation type="submission" date="2018-04" db="EMBL/GenBank/DDBJ databases">
        <title>Novel Campyloabacter and Helicobacter Species and Strains.</title>
        <authorList>
            <person name="Mannion A.J."/>
            <person name="Shen Z."/>
            <person name="Fox J.G."/>
        </authorList>
    </citation>
    <scope>NUCLEOTIDE SEQUENCE [LARGE SCALE GENOMIC DNA]</scope>
    <source>
        <strain evidence="5 6">MIT 04-9366</strain>
    </source>
</reference>
<dbReference type="GO" id="GO:0046872">
    <property type="term" value="F:metal ion binding"/>
    <property type="evidence" value="ECO:0007669"/>
    <property type="project" value="UniProtKB-KW"/>
</dbReference>
<dbReference type="SUPFAM" id="SSF46458">
    <property type="entry name" value="Globin-like"/>
    <property type="match status" value="1"/>
</dbReference>
<keyword evidence="6" id="KW-1185">Reference proteome</keyword>
<dbReference type="Gene3D" id="1.10.490.10">
    <property type="entry name" value="Globins"/>
    <property type="match status" value="1"/>
</dbReference>
<accession>A0A3D8IUN8</accession>
<organism evidence="5 6">
    <name type="scientific">Helicobacter brantae</name>
    <dbReference type="NCBI Taxonomy" id="375927"/>
    <lineage>
        <taxon>Bacteria</taxon>
        <taxon>Pseudomonadati</taxon>
        <taxon>Campylobacterota</taxon>
        <taxon>Epsilonproteobacteria</taxon>
        <taxon>Campylobacterales</taxon>
        <taxon>Helicobacteraceae</taxon>
        <taxon>Helicobacter</taxon>
    </lineage>
</organism>
<evidence type="ECO:0000256" key="2">
    <source>
        <dbReference type="ARBA" id="ARBA00022617"/>
    </source>
</evidence>
<dbReference type="AlphaFoldDB" id="A0A3D8IUN8"/>
<proteinExistence type="predicted"/>
<evidence type="ECO:0000256" key="1">
    <source>
        <dbReference type="ARBA" id="ARBA00022448"/>
    </source>
</evidence>
<dbReference type="Proteomes" id="UP000257045">
    <property type="component" value="Unassembled WGS sequence"/>
</dbReference>
<keyword evidence="2" id="KW-0349">Heme</keyword>
<dbReference type="InterPro" id="IPR012292">
    <property type="entry name" value="Globin/Proto"/>
</dbReference>
<sequence>MKMSQITQEKIQKLMDIFYARIRVHKELGEIFNRAIGTSDEQWEAHKKKIGNFWMGMLLGEGDYQGNPMRAHIELPPFPRELFDAWLGLFEECLHQIFDQKDTETILQKAQVIAQRFQYMLYEVKH</sequence>
<keyword evidence="1" id="KW-0813">Transport</keyword>
<dbReference type="GO" id="GO:0019825">
    <property type="term" value="F:oxygen binding"/>
    <property type="evidence" value="ECO:0007669"/>
    <property type="project" value="InterPro"/>
</dbReference>
<keyword evidence="3" id="KW-0479">Metal-binding</keyword>
<evidence type="ECO:0000256" key="3">
    <source>
        <dbReference type="ARBA" id="ARBA00022723"/>
    </source>
</evidence>
<name>A0A3D8IUN8_9HELI</name>
<dbReference type="InterPro" id="IPR009050">
    <property type="entry name" value="Globin-like_sf"/>
</dbReference>
<gene>
    <name evidence="5" type="ORF">CQA58_07715</name>
</gene>
<dbReference type="RefSeq" id="WP_115570137.1">
    <property type="nucleotide sequence ID" value="NZ_NXLV01000020.1"/>
</dbReference>
<protein>
    <recommendedName>
        <fullName evidence="7">Globin</fullName>
    </recommendedName>
</protein>
<evidence type="ECO:0008006" key="7">
    <source>
        <dbReference type="Google" id="ProtNLM"/>
    </source>
</evidence>
<dbReference type="InterPro" id="IPR001486">
    <property type="entry name" value="Hemoglobin_trunc"/>
</dbReference>
<comment type="caution">
    <text evidence="5">The sequence shown here is derived from an EMBL/GenBank/DDBJ whole genome shotgun (WGS) entry which is preliminary data.</text>
</comment>